<evidence type="ECO:0000313" key="3">
    <source>
        <dbReference type="Proteomes" id="UP000198417"/>
    </source>
</evidence>
<feature type="region of interest" description="Disordered" evidence="1">
    <location>
        <begin position="1"/>
        <end position="32"/>
    </location>
</feature>
<sequence length="76" mass="7456">MSAVATGCVTEGSAGPSGGREAPARGGGRALPGTLSRAELGWSGARRCEGEGLCRAGHGQAFTRLSIVGQMKAGAV</sequence>
<reference evidence="2 3" key="1">
    <citation type="submission" date="2017-06" db="EMBL/GenBank/DDBJ databases">
        <authorList>
            <person name="Kim H.J."/>
            <person name="Triplett B.A."/>
        </authorList>
    </citation>
    <scope>NUCLEOTIDE SEQUENCE [LARGE SCALE GENOMIC DNA]</scope>
    <source>
        <strain evidence="2 3">DSM 29052</strain>
    </source>
</reference>
<accession>A0A238W5C3</accession>
<dbReference type="EMBL" id="FZNN01000004">
    <property type="protein sequence ID" value="SNR41736.1"/>
    <property type="molecule type" value="Genomic_DNA"/>
</dbReference>
<dbReference type="Proteomes" id="UP000198417">
    <property type="component" value="Unassembled WGS sequence"/>
</dbReference>
<name>A0A238W5C3_9RHOB</name>
<evidence type="ECO:0000256" key="1">
    <source>
        <dbReference type="SAM" id="MobiDB-lite"/>
    </source>
</evidence>
<keyword evidence="3" id="KW-1185">Reference proteome</keyword>
<organism evidence="2 3">
    <name type="scientific">Puniceibacterium sediminis</name>
    <dbReference type="NCBI Taxonomy" id="1608407"/>
    <lineage>
        <taxon>Bacteria</taxon>
        <taxon>Pseudomonadati</taxon>
        <taxon>Pseudomonadota</taxon>
        <taxon>Alphaproteobacteria</taxon>
        <taxon>Rhodobacterales</taxon>
        <taxon>Paracoccaceae</taxon>
        <taxon>Puniceibacterium</taxon>
    </lineage>
</organism>
<gene>
    <name evidence="2" type="ORF">SAMN06265370_104166</name>
</gene>
<proteinExistence type="predicted"/>
<evidence type="ECO:0000313" key="2">
    <source>
        <dbReference type="EMBL" id="SNR41736.1"/>
    </source>
</evidence>
<dbReference type="AlphaFoldDB" id="A0A238W5C3"/>
<protein>
    <submittedName>
        <fullName evidence="2">Uncharacterized protein</fullName>
    </submittedName>
</protein>